<organism evidence="7 8">
    <name type="scientific">Lachnoclostridium phytofermentans (strain ATCC 700394 / DSM 18823 / ISDg)</name>
    <name type="common">Clostridium phytofermentans</name>
    <dbReference type="NCBI Taxonomy" id="357809"/>
    <lineage>
        <taxon>Bacteria</taxon>
        <taxon>Bacillati</taxon>
        <taxon>Bacillota</taxon>
        <taxon>Clostridia</taxon>
        <taxon>Lachnospirales</taxon>
        <taxon>Lachnospiraceae</taxon>
    </lineage>
</organism>
<protein>
    <recommendedName>
        <fullName evidence="6">DUF1232 domain-containing protein</fullName>
    </recommendedName>
</protein>
<feature type="transmembrane region" description="Helical" evidence="5">
    <location>
        <begin position="28"/>
        <end position="45"/>
    </location>
</feature>
<reference evidence="8" key="1">
    <citation type="submission" date="2007-11" db="EMBL/GenBank/DDBJ databases">
        <title>Complete genome sequence of Clostridium phytofermentans ISDg.</title>
        <authorList>
            <person name="Leschine S.B."/>
            <person name="Warnick T.A."/>
            <person name="Blanchard J.L."/>
            <person name="Schnell D.J."/>
            <person name="Petit E.L."/>
            <person name="LaTouf W.G."/>
            <person name="Copeland A."/>
            <person name="Lucas S."/>
            <person name="Lapidus A."/>
            <person name="Barry K."/>
            <person name="Glavina del Rio T."/>
            <person name="Dalin E."/>
            <person name="Tice H."/>
            <person name="Pitluck S."/>
            <person name="Kiss H."/>
            <person name="Brettin T."/>
            <person name="Bruce D."/>
            <person name="Detter J.C."/>
            <person name="Han C."/>
            <person name="Kuske C."/>
            <person name="Schmutz J."/>
            <person name="Larimer F."/>
            <person name="Land M."/>
            <person name="Hauser L."/>
            <person name="Kyrpides N."/>
            <person name="Kim E.A."/>
            <person name="Richardson P."/>
        </authorList>
    </citation>
    <scope>NUCLEOTIDE SEQUENCE [LARGE SCALE GENOMIC DNA]</scope>
    <source>
        <strain evidence="8">ATCC 700394 / DSM 18823 / ISDg</strain>
    </source>
</reference>
<dbReference type="HOGENOM" id="CLU_139031_0_0_9"/>
<evidence type="ECO:0000256" key="4">
    <source>
        <dbReference type="ARBA" id="ARBA00023136"/>
    </source>
</evidence>
<dbReference type="EMBL" id="CP000885">
    <property type="protein sequence ID" value="ABX43952.1"/>
    <property type="molecule type" value="Genomic_DNA"/>
</dbReference>
<name>A9KIT9_LACP7</name>
<evidence type="ECO:0000256" key="2">
    <source>
        <dbReference type="ARBA" id="ARBA00022692"/>
    </source>
</evidence>
<proteinExistence type="predicted"/>
<feature type="domain" description="DUF1232" evidence="6">
    <location>
        <begin position="30"/>
        <end position="65"/>
    </location>
</feature>
<keyword evidence="2 5" id="KW-0812">Transmembrane</keyword>
<keyword evidence="4 5" id="KW-0472">Membrane</keyword>
<evidence type="ECO:0000256" key="3">
    <source>
        <dbReference type="ARBA" id="ARBA00022989"/>
    </source>
</evidence>
<keyword evidence="8" id="KW-1185">Reference proteome</keyword>
<accession>A9KIT9</accession>
<evidence type="ECO:0000313" key="8">
    <source>
        <dbReference type="Proteomes" id="UP000000370"/>
    </source>
</evidence>
<dbReference type="RefSeq" id="WP_012201600.1">
    <property type="nucleotide sequence ID" value="NC_010001.1"/>
</dbReference>
<evidence type="ECO:0000313" key="7">
    <source>
        <dbReference type="EMBL" id="ABX43952.1"/>
    </source>
</evidence>
<feature type="transmembrane region" description="Helical" evidence="5">
    <location>
        <begin position="99"/>
        <end position="117"/>
    </location>
</feature>
<gene>
    <name evidence="7" type="ordered locus">Cphy_3605</name>
</gene>
<dbReference type="Proteomes" id="UP000000370">
    <property type="component" value="Chromosome"/>
</dbReference>
<dbReference type="InterPro" id="IPR010652">
    <property type="entry name" value="DUF1232"/>
</dbReference>
<keyword evidence="3 5" id="KW-1133">Transmembrane helix</keyword>
<feature type="transmembrane region" description="Helical" evidence="5">
    <location>
        <begin position="51"/>
        <end position="72"/>
    </location>
</feature>
<evidence type="ECO:0000256" key="5">
    <source>
        <dbReference type="SAM" id="Phobius"/>
    </source>
</evidence>
<evidence type="ECO:0000259" key="6">
    <source>
        <dbReference type="Pfam" id="PF06803"/>
    </source>
</evidence>
<evidence type="ECO:0000256" key="1">
    <source>
        <dbReference type="ARBA" id="ARBA00004127"/>
    </source>
</evidence>
<dbReference type="GO" id="GO:0012505">
    <property type="term" value="C:endomembrane system"/>
    <property type="evidence" value="ECO:0007669"/>
    <property type="project" value="UniProtKB-SubCell"/>
</dbReference>
<dbReference type="eggNOG" id="COG3339">
    <property type="taxonomic scope" value="Bacteria"/>
</dbReference>
<dbReference type="OrthoDB" id="9800202at2"/>
<comment type="subcellular location">
    <subcellularLocation>
        <location evidence="1">Endomembrane system</location>
        <topology evidence="1">Multi-pass membrane protein</topology>
    </subcellularLocation>
</comment>
<sequence length="118" mass="13291">MDLKSRAKKLKTDIPAVYLAMKKKETPWIAKVIAALAVAYALSPIDLIPDFIPIIGYLDDIILLPALVALTIKLIPAEVFSTCRAEAASIWQDKKPKKWLFALPIIIFWVLLIFFLVK</sequence>
<dbReference type="KEGG" id="cpy:Cphy_3605"/>
<dbReference type="Pfam" id="PF06803">
    <property type="entry name" value="DUF1232"/>
    <property type="match status" value="1"/>
</dbReference>
<dbReference type="AlphaFoldDB" id="A9KIT9"/>